<dbReference type="InterPro" id="IPR016197">
    <property type="entry name" value="Chromo-like_dom_sf"/>
</dbReference>
<reference evidence="3" key="1">
    <citation type="submission" date="2023-08" db="EMBL/GenBank/DDBJ databases">
        <title>A de novo genome assembly of Solanum verrucosum Schlechtendal, a Mexican diploid species geographically isolated from the other diploid A-genome species in potato relatives.</title>
        <authorList>
            <person name="Hosaka K."/>
        </authorList>
    </citation>
    <scope>NUCLEOTIDE SEQUENCE</scope>
    <source>
        <tissue evidence="3">Young leaves</tissue>
    </source>
</reference>
<dbReference type="SUPFAM" id="SSF54160">
    <property type="entry name" value="Chromo domain-like"/>
    <property type="match status" value="1"/>
</dbReference>
<dbReference type="PANTHER" id="PTHR46148:SF57">
    <property type="entry name" value="OS12G0499874 PROTEIN"/>
    <property type="match status" value="1"/>
</dbReference>
<dbReference type="EMBL" id="CP133614">
    <property type="protein sequence ID" value="WMV18477.1"/>
    <property type="molecule type" value="Genomic_DNA"/>
</dbReference>
<dbReference type="Pfam" id="PF24626">
    <property type="entry name" value="SH3_Tf2-1"/>
    <property type="match status" value="1"/>
</dbReference>
<accession>A0AAF0Q7N4</accession>
<keyword evidence="4" id="KW-1185">Reference proteome</keyword>
<evidence type="ECO:0000256" key="1">
    <source>
        <dbReference type="SAM" id="MobiDB-lite"/>
    </source>
</evidence>
<dbReference type="InterPro" id="IPR056924">
    <property type="entry name" value="SH3_Tf2-1"/>
</dbReference>
<feature type="compositionally biased region" description="Basic and acidic residues" evidence="1">
    <location>
        <begin position="244"/>
        <end position="255"/>
    </location>
</feature>
<evidence type="ECO:0000313" key="3">
    <source>
        <dbReference type="EMBL" id="WMV18477.1"/>
    </source>
</evidence>
<name>A0AAF0Q7N4_SOLVR</name>
<protein>
    <recommendedName>
        <fullName evidence="2">Tf2-1-like SH3-like domain-containing protein</fullName>
    </recommendedName>
</protein>
<dbReference type="AlphaFoldDB" id="A0AAF0Q7N4"/>
<proteinExistence type="predicted"/>
<evidence type="ECO:0000259" key="2">
    <source>
        <dbReference type="Pfam" id="PF24626"/>
    </source>
</evidence>
<organism evidence="3 4">
    <name type="scientific">Solanum verrucosum</name>
    <dbReference type="NCBI Taxonomy" id="315347"/>
    <lineage>
        <taxon>Eukaryota</taxon>
        <taxon>Viridiplantae</taxon>
        <taxon>Streptophyta</taxon>
        <taxon>Embryophyta</taxon>
        <taxon>Tracheophyta</taxon>
        <taxon>Spermatophyta</taxon>
        <taxon>Magnoliopsida</taxon>
        <taxon>eudicotyledons</taxon>
        <taxon>Gunneridae</taxon>
        <taxon>Pentapetalae</taxon>
        <taxon>asterids</taxon>
        <taxon>lamiids</taxon>
        <taxon>Solanales</taxon>
        <taxon>Solanaceae</taxon>
        <taxon>Solanoideae</taxon>
        <taxon>Solaneae</taxon>
        <taxon>Solanum</taxon>
    </lineage>
</organism>
<dbReference type="Proteomes" id="UP001234989">
    <property type="component" value="Chromosome 3"/>
</dbReference>
<dbReference type="PANTHER" id="PTHR46148">
    <property type="entry name" value="CHROMO DOMAIN-CONTAINING PROTEIN"/>
    <property type="match status" value="1"/>
</dbReference>
<evidence type="ECO:0000313" key="4">
    <source>
        <dbReference type="Proteomes" id="UP001234989"/>
    </source>
</evidence>
<sequence>MIREVAYELALPPMFSPIHPVFHVSTLRGYVPHESHVLQYDGVELDDCSTFVEEPIAIFAKDVRRLRSRAIPMVKVRWRRRAVKEATWETEHDMLEQFPGLFDFKLLLESYFCRRKSFLVVDVGMTFRHFRSRVGWFKTTKPRLRGTNLIQEALDQSFFPRVAHEVHDEIWEAGKLSPRYWAFRDHLDDWGDGSPVLQYNAVEFDDCSTFVEELAAILTRDVRLLCPRAIPVVKVDWRHHPVEEATSETEHDMREQLPGLFEPSSTS</sequence>
<feature type="domain" description="Tf2-1-like SH3-like" evidence="2">
    <location>
        <begin position="2"/>
        <end position="31"/>
    </location>
</feature>
<gene>
    <name evidence="3" type="ORF">MTR67_011862</name>
</gene>
<feature type="region of interest" description="Disordered" evidence="1">
    <location>
        <begin position="244"/>
        <end position="267"/>
    </location>
</feature>